<evidence type="ECO:0000256" key="2">
    <source>
        <dbReference type="ARBA" id="ARBA00023239"/>
    </source>
</evidence>
<dbReference type="PANTHER" id="PTHR12935">
    <property type="entry name" value="GAMMA-GLUTAMYLCYCLOTRANSFERASE"/>
    <property type="match status" value="1"/>
</dbReference>
<organism evidence="6 7">
    <name type="scientific">[Emmonsia] crescens</name>
    <dbReference type="NCBI Taxonomy" id="73230"/>
    <lineage>
        <taxon>Eukaryota</taxon>
        <taxon>Fungi</taxon>
        <taxon>Dikarya</taxon>
        <taxon>Ascomycota</taxon>
        <taxon>Pezizomycotina</taxon>
        <taxon>Eurotiomycetes</taxon>
        <taxon>Eurotiomycetidae</taxon>
        <taxon>Onygenales</taxon>
        <taxon>Ajellomycetaceae</taxon>
        <taxon>Emergomyces</taxon>
    </lineage>
</organism>
<feature type="region of interest" description="Disordered" evidence="5">
    <location>
        <begin position="228"/>
        <end position="269"/>
    </location>
</feature>
<dbReference type="PANTHER" id="PTHR12935:SF0">
    <property type="entry name" value="GAMMA-GLUTAMYLCYCLOTRANSFERASE"/>
    <property type="match status" value="1"/>
</dbReference>
<evidence type="ECO:0000256" key="1">
    <source>
        <dbReference type="ARBA" id="ARBA00012346"/>
    </source>
</evidence>
<dbReference type="VEuPathDB" id="FungiDB:EMCG_01307"/>
<dbReference type="AlphaFoldDB" id="A0A0G2I348"/>
<dbReference type="GO" id="GO:0003839">
    <property type="term" value="F:gamma-glutamylcyclotransferase activity"/>
    <property type="evidence" value="ECO:0007669"/>
    <property type="project" value="UniProtKB-EC"/>
</dbReference>
<sequence>MTKLSEKDMLLQKQPLLEPDNVEIPTSAKATTRLAKLLVRGKGKTYDPSITIPKTSEERLQAAAHDHALDISVLFHDHGPKSKHSPQAPTSLPGAGVDKPEETVLYLAYGSNMSIQSFRKSRGILPISQLNVYVPGLSLTFDLPGFPYLEPCMAGTKYRDPNKTSSSLEKQDSVLTSDQTWNKPLVGVVYEVTLCDYARIIATEGGGASYIDIVTDCYPFPTSYDPADPVPAHPDKDSKPFKAHTLLSPSSKNGLNNSSLKNADAAANGNATTNTRTSLFSSGPFACIHPPNAPAQPSPRYKNLLVTGAHEKDLPTEYRAYLSSITAYEITSTRQRIGRYVTVALWAPPLIFIVILSSLLTDKDGRTPGWLAAGQRALIVGLWWWYDHFAKQAFGDGERTVE</sequence>
<dbReference type="Gene3D" id="3.10.490.10">
    <property type="entry name" value="Gamma-glutamyl cyclotransferase-like"/>
    <property type="match status" value="1"/>
</dbReference>
<comment type="caution">
    <text evidence="6">The sequence shown here is derived from an EMBL/GenBank/DDBJ whole genome shotgun (WGS) entry which is preliminary data.</text>
</comment>
<protein>
    <recommendedName>
        <fullName evidence="1">gamma-glutamylcyclotransferase</fullName>
        <ecNumber evidence="1">4.3.2.9</ecNumber>
    </recommendedName>
</protein>
<feature type="compositionally biased region" description="Low complexity" evidence="5">
    <location>
        <begin position="246"/>
        <end position="269"/>
    </location>
</feature>
<reference evidence="7" key="1">
    <citation type="journal article" date="2015" name="PLoS Genet.">
        <title>The dynamic genome and transcriptome of the human fungal pathogen Blastomyces and close relative Emmonsia.</title>
        <authorList>
            <person name="Munoz J.F."/>
            <person name="Gauthier G.M."/>
            <person name="Desjardins C.A."/>
            <person name="Gallo J.E."/>
            <person name="Holder J."/>
            <person name="Sullivan T.D."/>
            <person name="Marty A.J."/>
            <person name="Carmen J.C."/>
            <person name="Chen Z."/>
            <person name="Ding L."/>
            <person name="Gujja S."/>
            <person name="Magrini V."/>
            <person name="Misas E."/>
            <person name="Mitreva M."/>
            <person name="Priest M."/>
            <person name="Saif S."/>
            <person name="Whiston E.A."/>
            <person name="Young S."/>
            <person name="Zeng Q."/>
            <person name="Goldman W.E."/>
            <person name="Mardis E.R."/>
            <person name="Taylor J.W."/>
            <person name="McEwen J.G."/>
            <person name="Clay O.K."/>
            <person name="Klein B.S."/>
            <person name="Cuomo C.A."/>
        </authorList>
    </citation>
    <scope>NUCLEOTIDE SEQUENCE [LARGE SCALE GENOMIC DNA]</scope>
    <source>
        <strain evidence="7">UAMH 3008</strain>
    </source>
</reference>
<dbReference type="EMBL" id="LCZI01000702">
    <property type="protein sequence ID" value="KKZ65067.1"/>
    <property type="molecule type" value="Genomic_DNA"/>
</dbReference>
<keyword evidence="2" id="KW-0456">Lyase</keyword>
<feature type="binding site" evidence="4">
    <location>
        <begin position="106"/>
        <end position="111"/>
    </location>
    <ligand>
        <name>substrate</name>
    </ligand>
</feature>
<dbReference type="InterPro" id="IPR017939">
    <property type="entry name" value="G-Glutamylcylcotransferase"/>
</dbReference>
<evidence type="ECO:0000256" key="5">
    <source>
        <dbReference type="SAM" id="MobiDB-lite"/>
    </source>
</evidence>
<dbReference type="Proteomes" id="UP000034164">
    <property type="component" value="Unassembled WGS sequence"/>
</dbReference>
<name>A0A0G2I348_9EURO</name>
<evidence type="ECO:0000256" key="3">
    <source>
        <dbReference type="PIRSR" id="PIRSR617939-1"/>
    </source>
</evidence>
<accession>A0A0G2I348</accession>
<feature type="active site" description="Proton acceptor" evidence="3">
    <location>
        <position position="204"/>
    </location>
</feature>
<gene>
    <name evidence="6" type="ORF">EMCG_01307</name>
</gene>
<dbReference type="EC" id="4.3.2.9" evidence="1"/>
<proteinExistence type="predicted"/>
<evidence type="ECO:0000313" key="7">
    <source>
        <dbReference type="Proteomes" id="UP000034164"/>
    </source>
</evidence>
<feature type="region of interest" description="Disordered" evidence="5">
    <location>
        <begin position="77"/>
        <end position="96"/>
    </location>
</feature>
<feature type="binding site" evidence="4">
    <location>
        <position position="301"/>
    </location>
    <ligand>
        <name>substrate</name>
    </ligand>
</feature>
<evidence type="ECO:0000256" key="4">
    <source>
        <dbReference type="PIRSR" id="PIRSR617939-2"/>
    </source>
</evidence>
<dbReference type="OrthoDB" id="2017317at2759"/>
<evidence type="ECO:0000313" key="6">
    <source>
        <dbReference type="EMBL" id="KKZ65067.1"/>
    </source>
</evidence>